<feature type="compositionally biased region" description="Basic and acidic residues" evidence="1">
    <location>
        <begin position="441"/>
        <end position="459"/>
    </location>
</feature>
<feature type="compositionally biased region" description="Basic and acidic residues" evidence="1">
    <location>
        <begin position="177"/>
        <end position="192"/>
    </location>
</feature>
<feature type="compositionally biased region" description="Basic and acidic residues" evidence="1">
    <location>
        <begin position="410"/>
        <end position="431"/>
    </location>
</feature>
<feature type="compositionally biased region" description="Basic and acidic residues" evidence="1">
    <location>
        <begin position="330"/>
        <end position="343"/>
    </location>
</feature>
<proteinExistence type="predicted"/>
<reference evidence="2" key="1">
    <citation type="journal article" date="2020" name="Stud. Mycol.">
        <title>101 Dothideomycetes genomes: a test case for predicting lifestyles and emergence of pathogens.</title>
        <authorList>
            <person name="Haridas S."/>
            <person name="Albert R."/>
            <person name="Binder M."/>
            <person name="Bloem J."/>
            <person name="Labutti K."/>
            <person name="Salamov A."/>
            <person name="Andreopoulos B."/>
            <person name="Baker S."/>
            <person name="Barry K."/>
            <person name="Bills G."/>
            <person name="Bluhm B."/>
            <person name="Cannon C."/>
            <person name="Castanera R."/>
            <person name="Culley D."/>
            <person name="Daum C."/>
            <person name="Ezra D."/>
            <person name="Gonzalez J."/>
            <person name="Henrissat B."/>
            <person name="Kuo A."/>
            <person name="Liang C."/>
            <person name="Lipzen A."/>
            <person name="Lutzoni F."/>
            <person name="Magnuson J."/>
            <person name="Mondo S."/>
            <person name="Nolan M."/>
            <person name="Ohm R."/>
            <person name="Pangilinan J."/>
            <person name="Park H.-J."/>
            <person name="Ramirez L."/>
            <person name="Alfaro M."/>
            <person name="Sun H."/>
            <person name="Tritt A."/>
            <person name="Yoshinaga Y."/>
            <person name="Zwiers L.-H."/>
            <person name="Turgeon B."/>
            <person name="Goodwin S."/>
            <person name="Spatafora J."/>
            <person name="Crous P."/>
            <person name="Grigoriev I."/>
        </authorList>
    </citation>
    <scope>NUCLEOTIDE SEQUENCE</scope>
    <source>
        <strain evidence="2">CBS 161.51</strain>
    </source>
</reference>
<dbReference type="EMBL" id="ML976075">
    <property type="protein sequence ID" value="KAF1939731.1"/>
    <property type="molecule type" value="Genomic_DNA"/>
</dbReference>
<evidence type="ECO:0000256" key="1">
    <source>
        <dbReference type="SAM" id="MobiDB-lite"/>
    </source>
</evidence>
<keyword evidence="3" id="KW-1185">Reference proteome</keyword>
<feature type="compositionally biased region" description="Basic residues" evidence="1">
    <location>
        <begin position="309"/>
        <end position="329"/>
    </location>
</feature>
<feature type="region of interest" description="Disordered" evidence="1">
    <location>
        <begin position="125"/>
        <end position="495"/>
    </location>
</feature>
<dbReference type="Pfam" id="PF10309">
    <property type="entry name" value="NCBP3"/>
    <property type="match status" value="1"/>
</dbReference>
<evidence type="ECO:0000313" key="2">
    <source>
        <dbReference type="EMBL" id="KAF1939731.1"/>
    </source>
</evidence>
<protein>
    <submittedName>
        <fullName evidence="2">Uncharacterized protein</fullName>
    </submittedName>
</protein>
<accession>A0A6A5SGF7</accession>
<feature type="compositionally biased region" description="Basic and acidic residues" evidence="1">
    <location>
        <begin position="220"/>
        <end position="241"/>
    </location>
</feature>
<name>A0A6A5SGF7_9PLEO</name>
<dbReference type="AlphaFoldDB" id="A0A6A5SGF7"/>
<gene>
    <name evidence="2" type="ORF">EJ02DRAFT_407843</name>
</gene>
<sequence>MDTDMTDVGYDIDIDIDAGVEPIAQQQPEQAIEDTVPQKQSIPEAYLEDIVIHEPWPESVNLQGVSDFDPSDPLYYAMEHCQQDPRVKQLRWVSDNSINLEYYSREDAALALSILTHPDVADASSLSAQAPRKAKPYSKKPDSILMVRQTNAGDQKPRGAATRSNYYQRNPDVAGNRQREPGRRPPPKKDLLDYGDEDVGSRERPRRRSNGDESMNGDSGADRRGPRRNGRDTRDDRDSRGRGGRMSHQPASGRLRSEAQPQDVDSYRPGSRSPKEPRFGRLRGRSASPASDEEGDGRFGFAENDANAGRRRYRSRSRSRSRNNNRRRREPSADRWTHDRANYDRAASNTGGGGRWQKDAPLHDTSPMGNHHRSNAIDATGKSRGGGGGGSLLSRMTKDGQPLVPQQKRSLADRITRDHDQDEFGRLRNVDGDPYTSDFSDSARPRRSLADRITRDTDMNIRGQGQRPSQDGINIRGSAERSAGGIHIRGVASGA</sequence>
<evidence type="ECO:0000313" key="3">
    <source>
        <dbReference type="Proteomes" id="UP000800038"/>
    </source>
</evidence>
<dbReference type="Proteomes" id="UP000800038">
    <property type="component" value="Unassembled WGS sequence"/>
</dbReference>
<dbReference type="GO" id="GO:0000340">
    <property type="term" value="F:RNA 7-methylguanosine cap binding"/>
    <property type="evidence" value="ECO:0007669"/>
    <property type="project" value="InterPro"/>
</dbReference>
<dbReference type="GO" id="GO:0003729">
    <property type="term" value="F:mRNA binding"/>
    <property type="evidence" value="ECO:0007669"/>
    <property type="project" value="InterPro"/>
</dbReference>
<organism evidence="2 3">
    <name type="scientific">Clathrospora elynae</name>
    <dbReference type="NCBI Taxonomy" id="706981"/>
    <lineage>
        <taxon>Eukaryota</taxon>
        <taxon>Fungi</taxon>
        <taxon>Dikarya</taxon>
        <taxon>Ascomycota</taxon>
        <taxon>Pezizomycotina</taxon>
        <taxon>Dothideomycetes</taxon>
        <taxon>Pleosporomycetidae</taxon>
        <taxon>Pleosporales</taxon>
        <taxon>Diademaceae</taxon>
        <taxon>Clathrospora</taxon>
    </lineage>
</organism>
<dbReference type="InterPro" id="IPR019416">
    <property type="entry name" value="NCBP3"/>
</dbReference>
<dbReference type="OrthoDB" id="422106at2759"/>